<accession>A0A848DTC5</accession>
<feature type="transmembrane region" description="Helical" evidence="2">
    <location>
        <begin position="363"/>
        <end position="388"/>
    </location>
</feature>
<evidence type="ECO:0000256" key="1">
    <source>
        <dbReference type="SAM" id="MobiDB-lite"/>
    </source>
</evidence>
<feature type="transmembrane region" description="Helical" evidence="2">
    <location>
        <begin position="209"/>
        <end position="231"/>
    </location>
</feature>
<feature type="transmembrane region" description="Helical" evidence="2">
    <location>
        <begin position="184"/>
        <end position="203"/>
    </location>
</feature>
<feature type="compositionally biased region" description="Low complexity" evidence="1">
    <location>
        <begin position="416"/>
        <end position="426"/>
    </location>
</feature>
<feature type="transmembrane region" description="Helical" evidence="2">
    <location>
        <begin position="282"/>
        <end position="308"/>
    </location>
</feature>
<evidence type="ECO:0000256" key="2">
    <source>
        <dbReference type="SAM" id="Phobius"/>
    </source>
</evidence>
<keyword evidence="2" id="KW-0812">Transmembrane</keyword>
<evidence type="ECO:0000313" key="3">
    <source>
        <dbReference type="EMBL" id="NMH95454.1"/>
    </source>
</evidence>
<comment type="caution">
    <text evidence="3">The sequence shown here is derived from an EMBL/GenBank/DDBJ whole genome shotgun (WGS) entry which is preliminary data.</text>
</comment>
<protein>
    <submittedName>
        <fullName evidence="3">Uncharacterized protein</fullName>
    </submittedName>
</protein>
<keyword evidence="2" id="KW-1133">Transmembrane helix</keyword>
<keyword evidence="4" id="KW-1185">Reference proteome</keyword>
<dbReference type="RefSeq" id="WP_169416110.1">
    <property type="nucleotide sequence ID" value="NZ_JAAXKZ010000191.1"/>
</dbReference>
<feature type="region of interest" description="Disordered" evidence="1">
    <location>
        <begin position="416"/>
        <end position="445"/>
    </location>
</feature>
<reference evidence="3 4" key="1">
    <citation type="submission" date="2020-04" db="EMBL/GenBank/DDBJ databases">
        <authorList>
            <person name="Klaysubun C."/>
            <person name="Duangmal K."/>
            <person name="Lipun K."/>
        </authorList>
    </citation>
    <scope>NUCLEOTIDE SEQUENCE [LARGE SCALE GENOMIC DNA]</scope>
    <source>
        <strain evidence="3 4">DSM 45300</strain>
    </source>
</reference>
<feature type="transmembrane region" description="Helical" evidence="2">
    <location>
        <begin position="328"/>
        <end position="351"/>
    </location>
</feature>
<feature type="transmembrane region" description="Helical" evidence="2">
    <location>
        <begin position="252"/>
        <end position="276"/>
    </location>
</feature>
<gene>
    <name evidence="3" type="ORF">HF519_28700</name>
</gene>
<sequence>MSAVDDLTELVERVGAAERAALASKWKERPDVEALRRKVQRAVDEQRDLERRSTTAAALTGRRARLREAFLSGDLDDPGRPADGVPSAPEQVSHAAAARAEADAVAAVTMARLALQEAHLAVLDARLARIDAGEAEPEAAAADGHVPLQGRNAVSRHGPALARGLRGEIEYILTRRPRTVVKSLAISLAMGLLYLGFLRVFAWDRNQKWLPYLGLWVISVVMGGAVCLNAMSFDAMRVRAALDGGARLWHLLVIKNLALASLVAPVGFLLSGLLAWRAGDLAAFFKACALLICFIVLWLGVGNVLSVLLPIRDEPIWNRKQSGTLKQFIIAFTVSYLIGYLVNLMLIWRVFAAREMASRLGEVVVPAIFVVLSSVTMWFLLTIFAVALSQQPKIRRALWREIADYNSNAEARAFAEQAARAQAQPATPGSAGATGRADDRSASRG</sequence>
<dbReference type="Proteomes" id="UP000586918">
    <property type="component" value="Unassembled WGS sequence"/>
</dbReference>
<proteinExistence type="predicted"/>
<name>A0A848DTC5_9PSEU</name>
<feature type="compositionally biased region" description="Basic and acidic residues" evidence="1">
    <location>
        <begin position="436"/>
        <end position="445"/>
    </location>
</feature>
<keyword evidence="2" id="KW-0472">Membrane</keyword>
<dbReference type="AlphaFoldDB" id="A0A848DTC5"/>
<evidence type="ECO:0000313" key="4">
    <source>
        <dbReference type="Proteomes" id="UP000586918"/>
    </source>
</evidence>
<organism evidence="3 4">
    <name type="scientific">Pseudonocardia bannensis</name>
    <dbReference type="NCBI Taxonomy" id="630973"/>
    <lineage>
        <taxon>Bacteria</taxon>
        <taxon>Bacillati</taxon>
        <taxon>Actinomycetota</taxon>
        <taxon>Actinomycetes</taxon>
        <taxon>Pseudonocardiales</taxon>
        <taxon>Pseudonocardiaceae</taxon>
        <taxon>Pseudonocardia</taxon>
    </lineage>
</organism>
<dbReference type="EMBL" id="JAAXKZ010000191">
    <property type="protein sequence ID" value="NMH95454.1"/>
    <property type="molecule type" value="Genomic_DNA"/>
</dbReference>